<gene>
    <name evidence="2" type="ORF">NEOLEDRAFT_1161549</name>
</gene>
<dbReference type="InParanoid" id="A0A165U502"/>
<feature type="domain" description="Amidohydrolase-related" evidence="1">
    <location>
        <begin position="735"/>
        <end position="1068"/>
    </location>
</feature>
<reference evidence="2 3" key="1">
    <citation type="journal article" date="2016" name="Mol. Biol. Evol.">
        <title>Comparative Genomics of Early-Diverging Mushroom-Forming Fungi Provides Insights into the Origins of Lignocellulose Decay Capabilities.</title>
        <authorList>
            <person name="Nagy L.G."/>
            <person name="Riley R."/>
            <person name="Tritt A."/>
            <person name="Adam C."/>
            <person name="Daum C."/>
            <person name="Floudas D."/>
            <person name="Sun H."/>
            <person name="Yadav J.S."/>
            <person name="Pangilinan J."/>
            <person name="Larsson K.H."/>
            <person name="Matsuura K."/>
            <person name="Barry K."/>
            <person name="Labutti K."/>
            <person name="Kuo R."/>
            <person name="Ohm R.A."/>
            <person name="Bhattacharya S.S."/>
            <person name="Shirouzu T."/>
            <person name="Yoshinaga Y."/>
            <person name="Martin F.M."/>
            <person name="Grigoriev I.V."/>
            <person name="Hibbett D.S."/>
        </authorList>
    </citation>
    <scope>NUCLEOTIDE SEQUENCE [LARGE SCALE GENOMIC DNA]</scope>
    <source>
        <strain evidence="2 3">HHB14362 ss-1</strain>
    </source>
</reference>
<keyword evidence="3" id="KW-1185">Reference proteome</keyword>
<name>A0A165U502_9AGAM</name>
<dbReference type="InterPro" id="IPR051781">
    <property type="entry name" value="Metallo-dep_Hydrolase"/>
</dbReference>
<sequence>MLLEMVVQTCTICRVPREILDDIVFEATVANPLGPVSNPLLFTCQYLYNSLSIAKKDSHSLYARIFKAKFDVGAAVRRFGNRARWSSNLASQCRVYCETLRFIRHRATIYTSIHELEHHFMVAFLMMSESDGKNWVQLEHAGLARLVDDYLRNNLWRNTELNAGWPEETTINSLVLWLAWFTCTKERLAAESIQDRMNMIGMVMPYVQLAFRYPAFHAPDNHYNFPLPNEYENNYPASVVTAHGRWPLYRNQASIRNVIRHYGKEFVISAPLISQAAKLIYFSRREVDPIRIPPHLPLTREHALQQGLEFGPTQEDVNEFNAFPQAKLLPRQYWNWEDQLSEDQLELERSGGWYRSLRTGSAKWDNDWERWVRCYDPLNELEPALKGVVYTYGMMNGLWQGRLLVASEPNYMALVTTAQRPPTFPQNDPFITGRPIYMRLREHHCIDPEIAVPIGGAGDNFDDGVINGWFGPIRGHFENQGKLTWLAMDDDHEYKYETFVEGKPNSHNPETCGMCIGNREIEEEEHEEYVRAVSASIRSASEEIASSPPGSPHGQFEDDFVEAGLGREHDEHDDYVRSDCNGITDIIFTGGTEDRHGRAWDFYRYYGRVRLWDGLIALVRVRVDPNGNDDLREGRMIIRGYVIAGQNFVGTWRYWSPDGGTPLITPQVVKIPVALILAGRVFDPYTLDFHENQLITVSEDSGLIIDVRPYTERDWEEIQHRYANDGSIVDLRAQTVLPGFVDVHVHFFLHPYSETSWDDQLTKESLSERTVRAALHARRTLMAGYTAVRDLGTEGAQDADVGLRKCISGPAALIPGPRYFCVTRAIVPTGAYGPKGTVYPNKEGIDGITGAEVADGRDECRKAIRRQIGAGADQIKIYANYRFRSRAIQVSTKQGAASISTFSRDELEELISTASLYGVKVAAHATERETIRHLQRLGIHSIEHGFNILGEAAMEEDPAKLEHSMISALGLDDNDRFELAPHRHPTSMIWVPTLSVMWVLQPETFAQSPVAKAFRTALRLGYKHFACGGDTGVFPHGDNALEMKLMVRLGADWREVLQWGTLGGWKCLRSMAWEGPEGERRLSAVESGTEVADPRIVGDNEVPFGAIRKGWAADIIATSGNLTEDFEEAVSKERILFVMKGGQIFKQNGTELSWP</sequence>
<dbReference type="Pfam" id="PF01979">
    <property type="entry name" value="Amidohydro_1"/>
    <property type="match status" value="1"/>
</dbReference>
<accession>A0A165U502</accession>
<dbReference type="SUPFAM" id="SSF51556">
    <property type="entry name" value="Metallo-dependent hydrolases"/>
    <property type="match status" value="1"/>
</dbReference>
<dbReference type="EMBL" id="KV425561">
    <property type="protein sequence ID" value="KZT27652.1"/>
    <property type="molecule type" value="Genomic_DNA"/>
</dbReference>
<dbReference type="InterPro" id="IPR006680">
    <property type="entry name" value="Amidohydro-rel"/>
</dbReference>
<proteinExistence type="predicted"/>
<dbReference type="PANTHER" id="PTHR43135">
    <property type="entry name" value="ALPHA-D-RIBOSE 1-METHYLPHOSPHONATE 5-TRIPHOSPHATE DIPHOSPHATASE"/>
    <property type="match status" value="1"/>
</dbReference>
<dbReference type="OrthoDB" id="5595695at2759"/>
<evidence type="ECO:0000313" key="2">
    <source>
        <dbReference type="EMBL" id="KZT27652.1"/>
    </source>
</evidence>
<dbReference type="AlphaFoldDB" id="A0A165U502"/>
<dbReference type="Gene3D" id="3.20.20.140">
    <property type="entry name" value="Metal-dependent hydrolases"/>
    <property type="match status" value="1"/>
</dbReference>
<dbReference type="SUPFAM" id="SSF51338">
    <property type="entry name" value="Composite domain of metallo-dependent hydrolases"/>
    <property type="match status" value="1"/>
</dbReference>
<evidence type="ECO:0000259" key="1">
    <source>
        <dbReference type="Pfam" id="PF01979"/>
    </source>
</evidence>
<protein>
    <recommendedName>
        <fullName evidence="1">Amidohydrolase-related domain-containing protein</fullName>
    </recommendedName>
</protein>
<dbReference type="InterPro" id="IPR011059">
    <property type="entry name" value="Metal-dep_hydrolase_composite"/>
</dbReference>
<evidence type="ECO:0000313" key="3">
    <source>
        <dbReference type="Proteomes" id="UP000076761"/>
    </source>
</evidence>
<dbReference type="STRING" id="1314782.A0A165U502"/>
<dbReference type="Proteomes" id="UP000076761">
    <property type="component" value="Unassembled WGS sequence"/>
</dbReference>
<dbReference type="PANTHER" id="PTHR43135:SF3">
    <property type="entry name" value="ALPHA-D-RIBOSE 1-METHYLPHOSPHONATE 5-TRIPHOSPHATE DIPHOSPHATASE"/>
    <property type="match status" value="1"/>
</dbReference>
<organism evidence="2 3">
    <name type="scientific">Neolentinus lepideus HHB14362 ss-1</name>
    <dbReference type="NCBI Taxonomy" id="1314782"/>
    <lineage>
        <taxon>Eukaryota</taxon>
        <taxon>Fungi</taxon>
        <taxon>Dikarya</taxon>
        <taxon>Basidiomycota</taxon>
        <taxon>Agaricomycotina</taxon>
        <taxon>Agaricomycetes</taxon>
        <taxon>Gloeophyllales</taxon>
        <taxon>Gloeophyllaceae</taxon>
        <taxon>Neolentinus</taxon>
    </lineage>
</organism>
<dbReference type="Gene3D" id="2.30.40.10">
    <property type="entry name" value="Urease, subunit C, domain 1"/>
    <property type="match status" value="1"/>
</dbReference>
<dbReference type="InterPro" id="IPR032466">
    <property type="entry name" value="Metal_Hydrolase"/>
</dbReference>
<dbReference type="GO" id="GO:0016810">
    <property type="term" value="F:hydrolase activity, acting on carbon-nitrogen (but not peptide) bonds"/>
    <property type="evidence" value="ECO:0007669"/>
    <property type="project" value="InterPro"/>
</dbReference>